<feature type="region of interest" description="Disordered" evidence="1">
    <location>
        <begin position="1"/>
        <end position="49"/>
    </location>
</feature>
<comment type="caution">
    <text evidence="2">The sequence shown here is derived from an EMBL/GenBank/DDBJ whole genome shotgun (WGS) entry which is preliminary data.</text>
</comment>
<evidence type="ECO:0000256" key="1">
    <source>
        <dbReference type="SAM" id="MobiDB-lite"/>
    </source>
</evidence>
<proteinExistence type="predicted"/>
<evidence type="ECO:0000313" key="2">
    <source>
        <dbReference type="EMBL" id="CAB3411552.1"/>
    </source>
</evidence>
<sequence length="317" mass="37051">MSCEAVVTKSLTTREDVTEKRYEQNVTIRTRKEKKESEQPEPGTDGKTEYCKKTNVCTAAKPKQPENEVKHSIRKMKPLNSTPVTTQQTRIKKKEEEKIESRTVKKIENIKRADVDMIKTDKQPEKSSTPTIKKNRATYNINTANRHLKHFLPVKQWYFYQYQDKDYRSCQRRKKKLSKAIRRLTSGGHDQSFQIYFSLTTPTVLKMEMSCDDFRRSVQEEIDSLVKDFQELLKQADEYNLIDQLRPYIADFANAKEKMEALKADCLKGKCRHMNASIFIEKFERNHNRACNVVCIHMIECAKSVGLIQPGFSAYKE</sequence>
<feature type="compositionally biased region" description="Basic and acidic residues" evidence="1">
    <location>
        <begin position="33"/>
        <end position="49"/>
    </location>
</feature>
<dbReference type="AlphaFoldDB" id="A0A8S1FDQ2"/>
<reference evidence="2 3" key="1">
    <citation type="submission" date="2020-04" db="EMBL/GenBank/DDBJ databases">
        <authorList>
            <person name="Laetsch R D."/>
            <person name="Stevens L."/>
            <person name="Kumar S."/>
            <person name="Blaxter L. M."/>
        </authorList>
    </citation>
    <scope>NUCLEOTIDE SEQUENCE [LARGE SCALE GENOMIC DNA]</scope>
</reference>
<dbReference type="EMBL" id="CADEPM010000014">
    <property type="protein sequence ID" value="CAB3411552.1"/>
    <property type="molecule type" value="Genomic_DNA"/>
</dbReference>
<evidence type="ECO:0000313" key="3">
    <source>
        <dbReference type="Proteomes" id="UP000494206"/>
    </source>
</evidence>
<name>A0A8S1FDQ2_9PELO</name>
<gene>
    <name evidence="2" type="ORF">CBOVIS_LOCUS12935</name>
</gene>
<keyword evidence="3" id="KW-1185">Reference proteome</keyword>
<organism evidence="2 3">
    <name type="scientific">Caenorhabditis bovis</name>
    <dbReference type="NCBI Taxonomy" id="2654633"/>
    <lineage>
        <taxon>Eukaryota</taxon>
        <taxon>Metazoa</taxon>
        <taxon>Ecdysozoa</taxon>
        <taxon>Nematoda</taxon>
        <taxon>Chromadorea</taxon>
        <taxon>Rhabditida</taxon>
        <taxon>Rhabditina</taxon>
        <taxon>Rhabditomorpha</taxon>
        <taxon>Rhabditoidea</taxon>
        <taxon>Rhabditidae</taxon>
        <taxon>Peloderinae</taxon>
        <taxon>Caenorhabditis</taxon>
    </lineage>
</organism>
<protein>
    <submittedName>
        <fullName evidence="2">Uncharacterized protein</fullName>
    </submittedName>
</protein>
<dbReference type="Proteomes" id="UP000494206">
    <property type="component" value="Unassembled WGS sequence"/>
</dbReference>
<feature type="compositionally biased region" description="Basic and acidic residues" evidence="1">
    <location>
        <begin position="12"/>
        <end position="23"/>
    </location>
</feature>
<accession>A0A8S1FDQ2</accession>